<dbReference type="PANTHER" id="PTHR11360">
    <property type="entry name" value="MONOCARBOXYLATE TRANSPORTER"/>
    <property type="match status" value="1"/>
</dbReference>
<dbReference type="SUPFAM" id="SSF103473">
    <property type="entry name" value="MFS general substrate transporter"/>
    <property type="match status" value="1"/>
</dbReference>
<protein>
    <submittedName>
        <fullName evidence="2">Uncharacterized protein</fullName>
    </submittedName>
</protein>
<comment type="caution">
    <text evidence="2">The sequence shown here is derived from an EMBL/GenBank/DDBJ whole genome shotgun (WGS) entry which is preliminary data.</text>
</comment>
<dbReference type="Proteomes" id="UP001305779">
    <property type="component" value="Unassembled WGS sequence"/>
</dbReference>
<evidence type="ECO:0000256" key="1">
    <source>
        <dbReference type="SAM" id="Phobius"/>
    </source>
</evidence>
<accession>A0ABR0EGT3</accession>
<evidence type="ECO:0000313" key="3">
    <source>
        <dbReference type="Proteomes" id="UP001305779"/>
    </source>
</evidence>
<dbReference type="InterPro" id="IPR050327">
    <property type="entry name" value="Proton-linked_MCT"/>
</dbReference>
<feature type="transmembrane region" description="Helical" evidence="1">
    <location>
        <begin position="301"/>
        <end position="320"/>
    </location>
</feature>
<reference evidence="2 3" key="1">
    <citation type="journal article" date="2023" name="G3 (Bethesda)">
        <title>A chromosome-level genome assembly of Zasmidium syzygii isolated from banana leaves.</title>
        <authorList>
            <person name="van Westerhoven A.C."/>
            <person name="Mehrabi R."/>
            <person name="Talebi R."/>
            <person name="Steentjes M.B.F."/>
            <person name="Corcolon B."/>
            <person name="Chong P.A."/>
            <person name="Kema G.H.J."/>
            <person name="Seidl M.F."/>
        </authorList>
    </citation>
    <scope>NUCLEOTIDE SEQUENCE [LARGE SCALE GENOMIC DNA]</scope>
    <source>
        <strain evidence="2 3">P124</strain>
    </source>
</reference>
<dbReference type="Gene3D" id="1.20.1250.20">
    <property type="entry name" value="MFS general substrate transporter like domains"/>
    <property type="match status" value="1"/>
</dbReference>
<keyword evidence="1" id="KW-1133">Transmembrane helix</keyword>
<gene>
    <name evidence="2" type="ORF">PRZ48_008906</name>
</gene>
<feature type="transmembrane region" description="Helical" evidence="1">
    <location>
        <begin position="43"/>
        <end position="61"/>
    </location>
</feature>
<feature type="transmembrane region" description="Helical" evidence="1">
    <location>
        <begin position="141"/>
        <end position="164"/>
    </location>
</feature>
<dbReference type="InterPro" id="IPR036259">
    <property type="entry name" value="MFS_trans_sf"/>
</dbReference>
<keyword evidence="3" id="KW-1185">Reference proteome</keyword>
<keyword evidence="1" id="KW-0472">Membrane</keyword>
<feature type="transmembrane region" description="Helical" evidence="1">
    <location>
        <begin position="268"/>
        <end position="289"/>
    </location>
</feature>
<evidence type="ECO:0000313" key="2">
    <source>
        <dbReference type="EMBL" id="KAK4500716.1"/>
    </source>
</evidence>
<feature type="transmembrane region" description="Helical" evidence="1">
    <location>
        <begin position="68"/>
        <end position="86"/>
    </location>
</feature>
<organism evidence="2 3">
    <name type="scientific">Zasmidium cellare</name>
    <name type="common">Wine cellar mold</name>
    <name type="synonym">Racodium cellare</name>
    <dbReference type="NCBI Taxonomy" id="395010"/>
    <lineage>
        <taxon>Eukaryota</taxon>
        <taxon>Fungi</taxon>
        <taxon>Dikarya</taxon>
        <taxon>Ascomycota</taxon>
        <taxon>Pezizomycotina</taxon>
        <taxon>Dothideomycetes</taxon>
        <taxon>Dothideomycetidae</taxon>
        <taxon>Mycosphaerellales</taxon>
        <taxon>Mycosphaerellaceae</taxon>
        <taxon>Zasmidium</taxon>
    </lineage>
</organism>
<feature type="transmembrane region" description="Helical" evidence="1">
    <location>
        <begin position="98"/>
        <end position="120"/>
    </location>
</feature>
<sequence>MLSHDIEKDDGSDDADLANKAQAREQQTLPLKQDLSYDTGTTAWLHVLGSFFLVFNTWGYFRGRLGLASGLAIGGSSVGGIIYPIALYRLINEVGFPWAARILGLIALTTLLVPISILRMRTATAKVRSLVDWTAFRDCDYHFFVFTGFFAYMGLFVLLFYLSFYAADAVLPDASLSFYLVPIFNASSCIGRTVPNALTDKTGPFDIIAPGALIVGLLEFCMIAANNSKGIIALAVILGIFSGILIGVLPLCFISLTEDKSKLGTRMGMGFAFLGVGVLCAGPEAGGILGDTDPLHWRSAWIFGGVSTCASGIGFSALRLKKYGTRSILKV</sequence>
<dbReference type="PANTHER" id="PTHR11360:SF234">
    <property type="entry name" value="MFS-TYPE TRANSPORTER DBAD-RELATED"/>
    <property type="match status" value="1"/>
</dbReference>
<proteinExistence type="predicted"/>
<keyword evidence="1" id="KW-0812">Transmembrane</keyword>
<feature type="transmembrane region" description="Helical" evidence="1">
    <location>
        <begin position="231"/>
        <end position="256"/>
    </location>
</feature>
<dbReference type="EMBL" id="JAXOVC010000006">
    <property type="protein sequence ID" value="KAK4500716.1"/>
    <property type="molecule type" value="Genomic_DNA"/>
</dbReference>
<name>A0ABR0EGT3_ZASCE</name>